<dbReference type="PROSITE" id="PS51257">
    <property type="entry name" value="PROKAR_LIPOPROTEIN"/>
    <property type="match status" value="1"/>
</dbReference>
<dbReference type="EMBL" id="JAAIYO010000004">
    <property type="protein sequence ID" value="MBE4749779.1"/>
    <property type="molecule type" value="Genomic_DNA"/>
</dbReference>
<dbReference type="InterPro" id="IPR036415">
    <property type="entry name" value="Lamin_tail_dom_sf"/>
</dbReference>
<dbReference type="InterPro" id="IPR036116">
    <property type="entry name" value="FN3_sf"/>
</dbReference>
<evidence type="ECO:0000313" key="7">
    <source>
        <dbReference type="Proteomes" id="UP001516472"/>
    </source>
</evidence>
<comment type="caution">
    <text evidence="6">The sequence shown here is derived from an EMBL/GenBank/DDBJ whole genome shotgun (WGS) entry which is preliminary data.</text>
</comment>
<dbReference type="SUPFAM" id="SSF74853">
    <property type="entry name" value="Lamin A/C globular tail domain"/>
    <property type="match status" value="1"/>
</dbReference>
<gene>
    <name evidence="6" type="ORF">G4177_16570</name>
</gene>
<evidence type="ECO:0000259" key="3">
    <source>
        <dbReference type="PROSITE" id="PS50853"/>
    </source>
</evidence>
<feature type="domain" description="LTD" evidence="5">
    <location>
        <begin position="1444"/>
        <end position="1611"/>
    </location>
</feature>
<comment type="similarity">
    <text evidence="1">Belongs to the intimin/invasin family.</text>
</comment>
<evidence type="ECO:0008006" key="8">
    <source>
        <dbReference type="Google" id="ProtNLM"/>
    </source>
</evidence>
<dbReference type="PROSITE" id="PS50853">
    <property type="entry name" value="FN3"/>
    <property type="match status" value="2"/>
</dbReference>
<protein>
    <recommendedName>
        <fullName evidence="8">Lamin tail domain-containing protein</fullName>
    </recommendedName>
</protein>
<dbReference type="Gene3D" id="2.60.40.10">
    <property type="entry name" value="Immunoglobulins"/>
    <property type="match status" value="3"/>
</dbReference>
<dbReference type="Pfam" id="PF02369">
    <property type="entry name" value="Big_1"/>
    <property type="match status" value="1"/>
</dbReference>
<dbReference type="Pfam" id="PF00932">
    <property type="entry name" value="LTD"/>
    <property type="match status" value="1"/>
</dbReference>
<dbReference type="InterPro" id="IPR013783">
    <property type="entry name" value="Ig-like_fold"/>
</dbReference>
<name>A0ABR9PPD8_9BACT</name>
<dbReference type="SMART" id="SM00060">
    <property type="entry name" value="FN3"/>
    <property type="match status" value="2"/>
</dbReference>
<dbReference type="InterPro" id="IPR003344">
    <property type="entry name" value="Big_1_dom"/>
</dbReference>
<feature type="domain" description="Fibronectin type-III" evidence="3">
    <location>
        <begin position="968"/>
        <end position="1074"/>
    </location>
</feature>
<dbReference type="Proteomes" id="UP001516472">
    <property type="component" value="Unassembled WGS sequence"/>
</dbReference>
<evidence type="ECO:0000259" key="4">
    <source>
        <dbReference type="PROSITE" id="PS51127"/>
    </source>
</evidence>
<dbReference type="Gene3D" id="2.60.40.1260">
    <property type="entry name" value="Lamin Tail domain"/>
    <property type="match status" value="1"/>
</dbReference>
<organism evidence="6 7">
    <name type="scientific">Corallococcus soli</name>
    <dbReference type="NCBI Taxonomy" id="2710757"/>
    <lineage>
        <taxon>Bacteria</taxon>
        <taxon>Pseudomonadati</taxon>
        <taxon>Myxococcota</taxon>
        <taxon>Myxococcia</taxon>
        <taxon>Myxococcales</taxon>
        <taxon>Cystobacterineae</taxon>
        <taxon>Myxococcaceae</taxon>
        <taxon>Corallococcus</taxon>
    </lineage>
</organism>
<dbReference type="SUPFAM" id="SSF49265">
    <property type="entry name" value="Fibronectin type III"/>
    <property type="match status" value="1"/>
</dbReference>
<dbReference type="CDD" id="cd00063">
    <property type="entry name" value="FN3"/>
    <property type="match status" value="1"/>
</dbReference>
<dbReference type="InterPro" id="IPR008964">
    <property type="entry name" value="Invasin/intimin_cell_adhesion"/>
</dbReference>
<dbReference type="SUPFAM" id="SSF49373">
    <property type="entry name" value="Invasin/intimin cell-adhesion fragments"/>
    <property type="match status" value="1"/>
</dbReference>
<dbReference type="PROSITE" id="PS51127">
    <property type="entry name" value="BIG1"/>
    <property type="match status" value="1"/>
</dbReference>
<feature type="domain" description="Big-1" evidence="4">
    <location>
        <begin position="48"/>
        <end position="146"/>
    </location>
</feature>
<accession>A0ABR9PPD8</accession>
<dbReference type="InterPro" id="IPR003961">
    <property type="entry name" value="FN3_dom"/>
</dbReference>
<evidence type="ECO:0000256" key="1">
    <source>
        <dbReference type="ARBA" id="ARBA00010116"/>
    </source>
</evidence>
<dbReference type="RefSeq" id="WP_193349229.1">
    <property type="nucleotide sequence ID" value="NZ_CBCSIP010000035.1"/>
</dbReference>
<feature type="domain" description="Fibronectin type-III" evidence="3">
    <location>
        <begin position="455"/>
        <end position="562"/>
    </location>
</feature>
<dbReference type="PROSITE" id="PS51841">
    <property type="entry name" value="LTD"/>
    <property type="match status" value="1"/>
</dbReference>
<dbReference type="InterPro" id="IPR001322">
    <property type="entry name" value="Lamin_tail_dom"/>
</dbReference>
<evidence type="ECO:0000259" key="5">
    <source>
        <dbReference type="PROSITE" id="PS51841"/>
    </source>
</evidence>
<proteinExistence type="inferred from homology"/>
<keyword evidence="7" id="KW-1185">Reference proteome</keyword>
<evidence type="ECO:0000313" key="6">
    <source>
        <dbReference type="EMBL" id="MBE4749779.1"/>
    </source>
</evidence>
<dbReference type="Pfam" id="PF00041">
    <property type="entry name" value="fn3"/>
    <property type="match status" value="2"/>
</dbReference>
<evidence type="ECO:0000256" key="2">
    <source>
        <dbReference type="SAM" id="MobiDB-lite"/>
    </source>
</evidence>
<reference evidence="6 7" key="1">
    <citation type="submission" date="2020-02" db="EMBL/GenBank/DDBJ databases">
        <authorList>
            <person name="Babadi Z.K."/>
            <person name="Risdian C."/>
            <person name="Ebrahimipour G.H."/>
            <person name="Wink J."/>
        </authorList>
    </citation>
    <scope>NUCLEOTIDE SEQUENCE [LARGE SCALE GENOMIC DNA]</scope>
    <source>
        <strain evidence="6 7">ZKHCc1 1396</strain>
    </source>
</reference>
<sequence length="1654" mass="168319">MSSPRFEVLARCLGLSVLCLGLSLGCSEPGVSPLPPPVVEGVVDAAASTVVVDRPTGVLANGQDAAAVTVTVLSKDGSRMPGRAVTVTVEGEGASIAVQAELTGINGETVAKVASTATGAKTVKASVKDLNGKTVPLTATATVEFIDPATTRLAFKQALPDGVAGVALGGLEVVLQDASGQPITDGTADVTLSLGSGGVVFPEGLLTVTAVDGVARFPDVVLKRAGANYHFIASAPGFEPASSTSFKVVPNVPAALAYNTLLESAVAGVAQDLQVTVQDAYFNTVTDYTGTVTLTSTDSAASLPAAHAYTAADEGLHTFAGITFQTAGSQRLMIDDGTSAIAFTLHVDVAAGPPAKLVFTQLPTPVSTRAPLGPVLVQLEDAFRNVVRVSTPTVKLSLPQAGFTLAGTTEAVPVDGVATFTTLSVAGHGLTHLVASADGLPDASSADIEVVDDVPPTKPVLTQTAATETGLTVQWTGVGDDGTQGPLTAQELRYATAPIDSDAAFEAGTLVDSGSPVPPGSVQSATLTGLTAGTTYHVALKVTDKRGNATRSDSLAVSTVNPQVTQLAFVSQPAGGRAGTALADVLVALQDARGDVVTTASSVVTLTLTGQPSFPSVAVAAVNGVATFQGLRVDTADTFTFTATVGALSLESQSFTMGAGPAAELVLSHFNDPVDAGSAQELSVAVTDAFGNLLRDYAGTVRFTSTDAQAVLPPDTTFTPVDEGQKLLTGLVFKTAGAQSLTGTDTATPALTATVDVDVRSTSAVSFEVIAAAGPFVAGHGLSYELVARDTYGNVAKDYASTVTFTSTDGQAVLPGAYTFTLVDEGRHTFSVELYTSGDQEVVAEDVAEGALKGSHTYSIVPAALDTLVLVSAPTTGSVRQALADVHVALRDAYGNTVSDTPTDVTLGLAGGSFSQANPTQTTVDGVATFAGLVVEAEGTYQLEAEGGGLPVATSGDLVITDVVAPAAAQGFTATALSGSSIRVGWAAPGDDGDLGTATRYELRYATAAITDATFDAATEATGVGTPQAPGTAESFTVSGLDAATTYFFALKTFDGAGNGSALATTSSGTTNPCTGVVCTPNDPSCAEDGTSLEVPTAVCVVVSGMPTCQDGETELLACPGADAVCHADACTTASPPGAGELALSEVMHSPSAGTTEYLELTNTSAKLLNLHTLAVTFVDGVGGTSGFTVQHGRGLLVEPGARVVLAQDANVTRNGGVYANHAYGTDVSMDNTGSITLQQGTTTVTSLSYTNAFPQTTGRAMSLASSIVGTAGSERPWYWCESSGNLEGGDRGTPGLLNDDCGLNVEKPVNYCAIQYPKTFPAGTDYPATIAPNVAYDIFSQFYSFDVTTRAQNGNDFYPGIEAQLGYGTDATNPADWTWTQAAFNAGYTSPGGSNNDEMKASLSIPTAGTYRYGFRYRFTDEGSPWVYCDQSGVAVPPAGNYGSVTVAPAVKPPLTNHVVISEFSSKGAGASPTTPNHSDEFIELYNPTNAAVNLTGWKIQYKNATGTSYSNLVVLGSVSIAAHGYYLIAHTGFVGAVVPDARYSTETAHMAGHVRIGPGSLGTSVTDAATVDKLAWGTTASSPEGSTAALYVSDPTGSLERKAVSTSTAVDMTMGGTDASRGNGLDTDQNGNDFVIRTARNPQNASSPLEFY</sequence>
<feature type="region of interest" description="Disordered" evidence="2">
    <location>
        <begin position="1608"/>
        <end position="1634"/>
    </location>
</feature>